<gene>
    <name evidence="2" type="ORF">EYB31_29825</name>
</gene>
<dbReference type="Gene3D" id="2.60.120.10">
    <property type="entry name" value="Jelly Rolls"/>
    <property type="match status" value="1"/>
</dbReference>
<reference evidence="2 3" key="1">
    <citation type="submission" date="2019-02" db="EMBL/GenBank/DDBJ databases">
        <title>Paenibacillus sp. nov., isolated from surface-sterilized tissue of Thalictrum simplex L.</title>
        <authorList>
            <person name="Tuo L."/>
        </authorList>
    </citation>
    <scope>NUCLEOTIDE SEQUENCE [LARGE SCALE GENOMIC DNA]</scope>
    <source>
        <strain evidence="2 3">N2SHLJ1</strain>
    </source>
</reference>
<comment type="caution">
    <text evidence="2">The sequence shown here is derived from an EMBL/GenBank/DDBJ whole genome shotgun (WGS) entry which is preliminary data.</text>
</comment>
<dbReference type="OrthoDB" id="564955at2"/>
<evidence type="ECO:0000313" key="3">
    <source>
        <dbReference type="Proteomes" id="UP000293142"/>
    </source>
</evidence>
<name>A0A4Q9DKB9_9BACL</name>
<dbReference type="InterPro" id="IPR011051">
    <property type="entry name" value="RmlC_Cupin_sf"/>
</dbReference>
<evidence type="ECO:0000259" key="1">
    <source>
        <dbReference type="Pfam" id="PF12973"/>
    </source>
</evidence>
<proteinExistence type="predicted"/>
<protein>
    <submittedName>
        <fullName evidence="2">Cupin domain-containing protein</fullName>
    </submittedName>
</protein>
<dbReference type="EMBL" id="SIRE01000025">
    <property type="protein sequence ID" value="TBL71578.1"/>
    <property type="molecule type" value="Genomic_DNA"/>
</dbReference>
<dbReference type="InterPro" id="IPR014710">
    <property type="entry name" value="RmlC-like_jellyroll"/>
</dbReference>
<sequence>MSPSLYDFAKMVQLSDRAIDFDAVPWVPQTDRVWFKPMRFDLARGSWVNLLKVTPGGKVNRHRHSGGQVLAYTIQGTWRYAERDWVAKPGTFVYEPPGDIHTLLVDGEEEMITLFLLEGTIQYLDDEDRLVYQDDVFTKLKLYNEYCEQHRIPYIDLTY</sequence>
<dbReference type="RefSeq" id="WP_131017155.1">
    <property type="nucleotide sequence ID" value="NZ_SIRE01000025.1"/>
</dbReference>
<dbReference type="SUPFAM" id="SSF51182">
    <property type="entry name" value="RmlC-like cupins"/>
    <property type="match status" value="1"/>
</dbReference>
<accession>A0A4Q9DKB9</accession>
<evidence type="ECO:0000313" key="2">
    <source>
        <dbReference type="EMBL" id="TBL71578.1"/>
    </source>
</evidence>
<organism evidence="2 3">
    <name type="scientific">Paenibacillus thalictri</name>
    <dbReference type="NCBI Taxonomy" id="2527873"/>
    <lineage>
        <taxon>Bacteria</taxon>
        <taxon>Bacillati</taxon>
        <taxon>Bacillota</taxon>
        <taxon>Bacilli</taxon>
        <taxon>Bacillales</taxon>
        <taxon>Paenibacillaceae</taxon>
        <taxon>Paenibacillus</taxon>
    </lineage>
</organism>
<dbReference type="Proteomes" id="UP000293142">
    <property type="component" value="Unassembled WGS sequence"/>
</dbReference>
<dbReference type="Pfam" id="PF12973">
    <property type="entry name" value="Cupin_7"/>
    <property type="match status" value="1"/>
</dbReference>
<dbReference type="CDD" id="cd20302">
    <property type="entry name" value="cupin_DAD"/>
    <property type="match status" value="1"/>
</dbReference>
<dbReference type="AlphaFoldDB" id="A0A4Q9DKB9"/>
<feature type="domain" description="ChrR-like cupin" evidence="1">
    <location>
        <begin position="16"/>
        <end position="116"/>
    </location>
</feature>
<keyword evidence="3" id="KW-1185">Reference proteome</keyword>
<dbReference type="InterPro" id="IPR025979">
    <property type="entry name" value="ChrR-like_cupin_dom"/>
</dbReference>